<dbReference type="Gene3D" id="3.40.630.30">
    <property type="match status" value="1"/>
</dbReference>
<name>A0ABR7CNM7_9BACT</name>
<dbReference type="PROSITE" id="PS51186">
    <property type="entry name" value="GNAT"/>
    <property type="match status" value="1"/>
</dbReference>
<evidence type="ECO:0000256" key="1">
    <source>
        <dbReference type="ARBA" id="ARBA00022679"/>
    </source>
</evidence>
<evidence type="ECO:0000259" key="3">
    <source>
        <dbReference type="PROSITE" id="PS51186"/>
    </source>
</evidence>
<comment type="caution">
    <text evidence="4">The sequence shown here is derived from an EMBL/GenBank/DDBJ whole genome shotgun (WGS) entry which is preliminary data.</text>
</comment>
<feature type="domain" description="N-acetyltransferase" evidence="3">
    <location>
        <begin position="4"/>
        <end position="144"/>
    </location>
</feature>
<dbReference type="Proteomes" id="UP000636891">
    <property type="component" value="Unassembled WGS sequence"/>
</dbReference>
<dbReference type="PANTHER" id="PTHR43800:SF1">
    <property type="entry name" value="PEPTIDYL-LYSINE N-ACETYLTRANSFERASE YJAB"/>
    <property type="match status" value="1"/>
</dbReference>
<dbReference type="Pfam" id="PF13673">
    <property type="entry name" value="Acetyltransf_10"/>
    <property type="match status" value="1"/>
</dbReference>
<dbReference type="InterPro" id="IPR016181">
    <property type="entry name" value="Acyl_CoA_acyltransferase"/>
</dbReference>
<evidence type="ECO:0000313" key="4">
    <source>
        <dbReference type="EMBL" id="MBC5617257.1"/>
    </source>
</evidence>
<dbReference type="SUPFAM" id="SSF55729">
    <property type="entry name" value="Acyl-CoA N-acyltransferases (Nat)"/>
    <property type="match status" value="1"/>
</dbReference>
<dbReference type="InterPro" id="IPR000182">
    <property type="entry name" value="GNAT_dom"/>
</dbReference>
<evidence type="ECO:0000256" key="2">
    <source>
        <dbReference type="ARBA" id="ARBA00023315"/>
    </source>
</evidence>
<dbReference type="CDD" id="cd04301">
    <property type="entry name" value="NAT_SF"/>
    <property type="match status" value="1"/>
</dbReference>
<keyword evidence="2" id="KW-0012">Acyltransferase</keyword>
<organism evidence="4 5">
    <name type="scientific">Alistipes hominis</name>
    <dbReference type="NCBI Taxonomy" id="2763015"/>
    <lineage>
        <taxon>Bacteria</taxon>
        <taxon>Pseudomonadati</taxon>
        <taxon>Bacteroidota</taxon>
        <taxon>Bacteroidia</taxon>
        <taxon>Bacteroidales</taxon>
        <taxon>Rikenellaceae</taxon>
        <taxon>Alistipes</taxon>
    </lineage>
</organism>
<gene>
    <name evidence="4" type="ORF">H8S08_09555</name>
</gene>
<reference evidence="4 5" key="1">
    <citation type="submission" date="2020-08" db="EMBL/GenBank/DDBJ databases">
        <title>Genome public.</title>
        <authorList>
            <person name="Liu C."/>
            <person name="Sun Q."/>
        </authorList>
    </citation>
    <scope>NUCLEOTIDE SEQUENCE [LARGE SCALE GENOMIC DNA]</scope>
    <source>
        <strain evidence="4 5">New-7</strain>
    </source>
</reference>
<accession>A0ABR7CNM7</accession>
<dbReference type="PANTHER" id="PTHR43800">
    <property type="entry name" value="PEPTIDYL-LYSINE N-ACETYLTRANSFERASE YJAB"/>
    <property type="match status" value="1"/>
</dbReference>
<evidence type="ECO:0000313" key="5">
    <source>
        <dbReference type="Proteomes" id="UP000636891"/>
    </source>
</evidence>
<sequence length="150" mass="17182">MDPTFFRPAATDFDALTALWEASVRATHHFLDEAYIRYLKPLIRNEYLKSVELYGLRGNDGAIVAFMGVSERKIEMLFVDPAFREMGLGRHLVEYAIDRLHVTRVDVNEQNEQAAGFYARLGFRYVSRSETDGSGRPYPILHLELPHSGM</sequence>
<dbReference type="EMBL" id="JACOOK010000005">
    <property type="protein sequence ID" value="MBC5617257.1"/>
    <property type="molecule type" value="Genomic_DNA"/>
</dbReference>
<keyword evidence="1" id="KW-0808">Transferase</keyword>
<keyword evidence="5" id="KW-1185">Reference proteome</keyword>
<proteinExistence type="predicted"/>
<protein>
    <submittedName>
        <fullName evidence="4">GNAT family N-acetyltransferase</fullName>
    </submittedName>
</protein>
<dbReference type="RefSeq" id="WP_101573223.1">
    <property type="nucleotide sequence ID" value="NZ_JACOOK010000005.1"/>
</dbReference>